<dbReference type="InterPro" id="IPR003728">
    <property type="entry name" value="Ribosome_maturation_RimP"/>
</dbReference>
<sequence length="153" mass="17288">MANIEQQLTNIIQEPVNALGFELVGVEYIRGRYPVLRVYIDSENGITVDDCADVSRQISAVLDVEDPIKDAYNLEVSSPGMDRPLFTLEHYLRFVGEEVTVSLRIPVANRRKWKGRIKSIDSGMITLTVDDNDEVFAFSNIQKANIVPNFNLK</sequence>
<comment type="function">
    <text evidence="3">Required for maturation of 30S ribosomal subunits.</text>
</comment>
<dbReference type="GO" id="GO:0000028">
    <property type="term" value="P:ribosomal small subunit assembly"/>
    <property type="evidence" value="ECO:0007669"/>
    <property type="project" value="TreeGrafter"/>
</dbReference>
<comment type="similarity">
    <text evidence="3">Belongs to the RimP family.</text>
</comment>
<reference evidence="7" key="1">
    <citation type="submission" date="2016-08" db="EMBL/GenBank/DDBJ databases">
        <authorList>
            <person name="Varghese N."/>
            <person name="Submissions Spin"/>
        </authorList>
    </citation>
    <scope>NUCLEOTIDE SEQUENCE [LARGE SCALE GENOMIC DNA]</scope>
    <source>
        <strain evidence="7">R-53248</strain>
    </source>
</reference>
<feature type="domain" description="Ribosome maturation factor RimP N-terminal" evidence="4">
    <location>
        <begin position="11"/>
        <end position="82"/>
    </location>
</feature>
<evidence type="ECO:0000256" key="1">
    <source>
        <dbReference type="ARBA" id="ARBA00022490"/>
    </source>
</evidence>
<evidence type="ECO:0000256" key="3">
    <source>
        <dbReference type="HAMAP-Rule" id="MF_01077"/>
    </source>
</evidence>
<keyword evidence="2 3" id="KW-0690">Ribosome biogenesis</keyword>
<dbReference type="PANTHER" id="PTHR33867:SF1">
    <property type="entry name" value="RIBOSOME MATURATION FACTOR RIMP"/>
    <property type="match status" value="1"/>
</dbReference>
<feature type="domain" description="Ribosome maturation factor RimP C-terminal" evidence="5">
    <location>
        <begin position="85"/>
        <end position="150"/>
    </location>
</feature>
<dbReference type="InterPro" id="IPR036847">
    <property type="entry name" value="RimP_C_sf"/>
</dbReference>
<dbReference type="Gene3D" id="2.30.30.180">
    <property type="entry name" value="Ribosome maturation factor RimP, C-terminal domain"/>
    <property type="match status" value="1"/>
</dbReference>
<name>A0A1C3YQ81_9GAMM</name>
<gene>
    <name evidence="3" type="primary">rimP</name>
    <name evidence="6" type="ORF">GA0061081_10150</name>
</gene>
<dbReference type="GO" id="GO:0006412">
    <property type="term" value="P:translation"/>
    <property type="evidence" value="ECO:0007669"/>
    <property type="project" value="TreeGrafter"/>
</dbReference>
<dbReference type="CDD" id="cd01734">
    <property type="entry name" value="YlxS_C"/>
    <property type="match status" value="1"/>
</dbReference>
<dbReference type="NCBIfam" id="NF000927">
    <property type="entry name" value="PRK00092.1-1"/>
    <property type="match status" value="1"/>
</dbReference>
<comment type="subcellular location">
    <subcellularLocation>
        <location evidence="3">Cytoplasm</location>
    </subcellularLocation>
</comment>
<accession>A0A1C3YQ81</accession>
<keyword evidence="7" id="KW-1185">Reference proteome</keyword>
<dbReference type="GO" id="GO:0005829">
    <property type="term" value="C:cytosol"/>
    <property type="evidence" value="ECO:0007669"/>
    <property type="project" value="TreeGrafter"/>
</dbReference>
<dbReference type="InterPro" id="IPR035956">
    <property type="entry name" value="RimP_N_sf"/>
</dbReference>
<dbReference type="Pfam" id="PF02576">
    <property type="entry name" value="RimP_N"/>
    <property type="match status" value="1"/>
</dbReference>
<dbReference type="Pfam" id="PF17384">
    <property type="entry name" value="DUF150_C"/>
    <property type="match status" value="1"/>
</dbReference>
<evidence type="ECO:0000259" key="4">
    <source>
        <dbReference type="Pfam" id="PF02576"/>
    </source>
</evidence>
<dbReference type="SUPFAM" id="SSF75420">
    <property type="entry name" value="YhbC-like, N-terminal domain"/>
    <property type="match status" value="1"/>
</dbReference>
<dbReference type="RefSeq" id="WP_091345968.1">
    <property type="nucleotide sequence ID" value="NZ_FMAQ01000001.1"/>
</dbReference>
<protein>
    <recommendedName>
        <fullName evidence="3">Ribosome maturation factor RimP</fullName>
    </recommendedName>
</protein>
<organism evidence="6 7">
    <name type="scientific">Gilliamella bombicola</name>
    <dbReference type="NCBI Taxonomy" id="1798182"/>
    <lineage>
        <taxon>Bacteria</taxon>
        <taxon>Pseudomonadati</taxon>
        <taxon>Pseudomonadota</taxon>
        <taxon>Gammaproteobacteria</taxon>
        <taxon>Orbales</taxon>
        <taxon>Orbaceae</taxon>
        <taxon>Gilliamella</taxon>
    </lineage>
</organism>
<dbReference type="STRING" id="1798182.GA0061081_10150"/>
<proteinExistence type="inferred from homology"/>
<dbReference type="EMBL" id="FMAQ01000001">
    <property type="protein sequence ID" value="SCB72222.1"/>
    <property type="molecule type" value="Genomic_DNA"/>
</dbReference>
<dbReference type="PANTHER" id="PTHR33867">
    <property type="entry name" value="RIBOSOME MATURATION FACTOR RIMP"/>
    <property type="match status" value="1"/>
</dbReference>
<evidence type="ECO:0000313" key="7">
    <source>
        <dbReference type="Proteomes" id="UP000199670"/>
    </source>
</evidence>
<dbReference type="OrthoDB" id="9805006at2"/>
<dbReference type="InterPro" id="IPR028989">
    <property type="entry name" value="RimP_N"/>
</dbReference>
<dbReference type="Gene3D" id="3.30.300.70">
    <property type="entry name" value="RimP-like superfamily, N-terminal"/>
    <property type="match status" value="1"/>
</dbReference>
<dbReference type="HAMAP" id="MF_01077">
    <property type="entry name" value="RimP"/>
    <property type="match status" value="1"/>
</dbReference>
<dbReference type="FunFam" id="3.30.300.70:FF:000001">
    <property type="entry name" value="Ribosome maturation factor RimP"/>
    <property type="match status" value="1"/>
</dbReference>
<evidence type="ECO:0000313" key="6">
    <source>
        <dbReference type="EMBL" id="SCB72222.1"/>
    </source>
</evidence>
<dbReference type="SUPFAM" id="SSF74942">
    <property type="entry name" value="YhbC-like, C-terminal domain"/>
    <property type="match status" value="1"/>
</dbReference>
<dbReference type="InterPro" id="IPR028998">
    <property type="entry name" value="RimP_C"/>
</dbReference>
<keyword evidence="1 3" id="KW-0963">Cytoplasm</keyword>
<evidence type="ECO:0000259" key="5">
    <source>
        <dbReference type="Pfam" id="PF17384"/>
    </source>
</evidence>
<dbReference type="AlphaFoldDB" id="A0A1C3YQ81"/>
<dbReference type="Proteomes" id="UP000199670">
    <property type="component" value="Unassembled WGS sequence"/>
</dbReference>
<evidence type="ECO:0000256" key="2">
    <source>
        <dbReference type="ARBA" id="ARBA00022517"/>
    </source>
</evidence>